<name>A0A7L0MVT1_9PSIT</name>
<keyword evidence="3 9" id="KW-0812">Transmembrane</keyword>
<feature type="transmembrane region" description="Helical" evidence="10">
    <location>
        <begin position="116"/>
        <end position="135"/>
    </location>
</feature>
<comment type="caution">
    <text evidence="12">The sequence shown here is derived from an EMBL/GenBank/DDBJ whole genome shotgun (WGS) entry which is preliminary data.</text>
</comment>
<dbReference type="InterPro" id="IPR026234">
    <property type="entry name" value="MRGPCRFAMILY"/>
</dbReference>
<reference evidence="12 13" key="1">
    <citation type="submission" date="2019-09" db="EMBL/GenBank/DDBJ databases">
        <title>Bird 10,000 Genomes (B10K) Project - Family phase.</title>
        <authorList>
            <person name="Zhang G."/>
        </authorList>
    </citation>
    <scope>NUCLEOTIDE SEQUENCE [LARGE SCALE GENOMIC DNA]</scope>
    <source>
        <strain evidence="12">B10K-DU-001-46</strain>
        <tissue evidence="12">Muscle</tissue>
    </source>
</reference>
<feature type="non-terminal residue" evidence="12">
    <location>
        <position position="1"/>
    </location>
</feature>
<dbReference type="GO" id="GO:0005886">
    <property type="term" value="C:plasma membrane"/>
    <property type="evidence" value="ECO:0007669"/>
    <property type="project" value="UniProtKB-SubCell"/>
</dbReference>
<evidence type="ECO:0000256" key="2">
    <source>
        <dbReference type="ARBA" id="ARBA00022475"/>
    </source>
</evidence>
<evidence type="ECO:0000313" key="12">
    <source>
        <dbReference type="EMBL" id="NXK85236.1"/>
    </source>
</evidence>
<dbReference type="PROSITE" id="PS50262">
    <property type="entry name" value="G_PROTEIN_RECEP_F1_2"/>
    <property type="match status" value="1"/>
</dbReference>
<keyword evidence="7 9" id="KW-0675">Receptor</keyword>
<gene>
    <name evidence="12" type="primary">Mrgprd</name>
    <name evidence="12" type="ORF">AMAGUI_R15561</name>
</gene>
<dbReference type="Gene3D" id="1.20.1070.10">
    <property type="entry name" value="Rhodopsin 7-helix transmembrane proteins"/>
    <property type="match status" value="1"/>
</dbReference>
<feature type="domain" description="G-protein coupled receptors family 1 profile" evidence="11">
    <location>
        <begin position="51"/>
        <end position="144"/>
    </location>
</feature>
<evidence type="ECO:0000256" key="3">
    <source>
        <dbReference type="ARBA" id="ARBA00022692"/>
    </source>
</evidence>
<evidence type="ECO:0000256" key="1">
    <source>
        <dbReference type="ARBA" id="ARBA00004651"/>
    </source>
</evidence>
<evidence type="ECO:0000259" key="11">
    <source>
        <dbReference type="PROSITE" id="PS50262"/>
    </source>
</evidence>
<organism evidence="12 13">
    <name type="scientific">Amazona guildingii</name>
    <dbReference type="NCBI Taxonomy" id="175529"/>
    <lineage>
        <taxon>Eukaryota</taxon>
        <taxon>Metazoa</taxon>
        <taxon>Chordata</taxon>
        <taxon>Craniata</taxon>
        <taxon>Vertebrata</taxon>
        <taxon>Euteleostomi</taxon>
        <taxon>Archelosauria</taxon>
        <taxon>Archosauria</taxon>
        <taxon>Dinosauria</taxon>
        <taxon>Saurischia</taxon>
        <taxon>Theropoda</taxon>
        <taxon>Coelurosauria</taxon>
        <taxon>Aves</taxon>
        <taxon>Neognathae</taxon>
        <taxon>Neoaves</taxon>
        <taxon>Telluraves</taxon>
        <taxon>Australaves</taxon>
        <taxon>Psittaciformes</taxon>
        <taxon>Psittacidae</taxon>
        <taxon>Amazona</taxon>
    </lineage>
</organism>
<proteinExistence type="inferred from homology"/>
<dbReference type="PRINTS" id="PR00237">
    <property type="entry name" value="GPCRRHODOPSN"/>
</dbReference>
<dbReference type="PANTHER" id="PTHR11334:SF29">
    <property type="entry name" value="MAS-RELATED G-PROTEIN COUPLED RECEPTOR MEMBER X2"/>
    <property type="match status" value="1"/>
</dbReference>
<dbReference type="SUPFAM" id="SSF81321">
    <property type="entry name" value="Family A G protein-coupled receptor-like"/>
    <property type="match status" value="1"/>
</dbReference>
<sequence>DTNTTGLHLNCTHHGNWSSESDTGNRCVGSFDGYMVFLIVCMLICVFGMVGNGIVLWFLGFQMKRNHFTVYILNVAAADCSLLLLFFLFTLGYFNIRIICCDLDSFIPFFCKFVDAIEFLCHFFVLTSLGLLTAISMERCISVV</sequence>
<feature type="transmembrane region" description="Helical" evidence="10">
    <location>
        <begin position="34"/>
        <end position="59"/>
    </location>
</feature>
<dbReference type="Proteomes" id="UP000531168">
    <property type="component" value="Unassembled WGS sequence"/>
</dbReference>
<evidence type="ECO:0000256" key="9">
    <source>
        <dbReference type="RuleBase" id="RU000688"/>
    </source>
</evidence>
<evidence type="ECO:0000256" key="7">
    <source>
        <dbReference type="ARBA" id="ARBA00023170"/>
    </source>
</evidence>
<dbReference type="InterPro" id="IPR000276">
    <property type="entry name" value="GPCR_Rhodpsn"/>
</dbReference>
<feature type="transmembrane region" description="Helical" evidence="10">
    <location>
        <begin position="71"/>
        <end position="96"/>
    </location>
</feature>
<evidence type="ECO:0000256" key="5">
    <source>
        <dbReference type="ARBA" id="ARBA00023040"/>
    </source>
</evidence>
<feature type="non-terminal residue" evidence="12">
    <location>
        <position position="144"/>
    </location>
</feature>
<keyword evidence="5 9" id="KW-0297">G-protein coupled receptor</keyword>
<dbReference type="EMBL" id="VXAR01015839">
    <property type="protein sequence ID" value="NXK85236.1"/>
    <property type="molecule type" value="Genomic_DNA"/>
</dbReference>
<evidence type="ECO:0000256" key="4">
    <source>
        <dbReference type="ARBA" id="ARBA00022989"/>
    </source>
</evidence>
<keyword evidence="8 9" id="KW-0807">Transducer</keyword>
<dbReference type="InterPro" id="IPR017452">
    <property type="entry name" value="GPCR_Rhodpsn_7TM"/>
</dbReference>
<dbReference type="AlphaFoldDB" id="A0A7L0MVT1"/>
<keyword evidence="13" id="KW-1185">Reference proteome</keyword>
<accession>A0A7L0MVT1</accession>
<evidence type="ECO:0000256" key="6">
    <source>
        <dbReference type="ARBA" id="ARBA00023136"/>
    </source>
</evidence>
<dbReference type="PROSITE" id="PS00237">
    <property type="entry name" value="G_PROTEIN_RECEP_F1_1"/>
    <property type="match status" value="1"/>
</dbReference>
<evidence type="ECO:0000256" key="10">
    <source>
        <dbReference type="SAM" id="Phobius"/>
    </source>
</evidence>
<protein>
    <submittedName>
        <fullName evidence="12">MRGRD protein</fullName>
    </submittedName>
</protein>
<evidence type="ECO:0000313" key="13">
    <source>
        <dbReference type="Proteomes" id="UP000531168"/>
    </source>
</evidence>
<comment type="subcellular location">
    <subcellularLocation>
        <location evidence="1">Cell membrane</location>
        <topology evidence="1">Multi-pass membrane protein</topology>
    </subcellularLocation>
</comment>
<evidence type="ECO:0000256" key="8">
    <source>
        <dbReference type="ARBA" id="ARBA00023224"/>
    </source>
</evidence>
<comment type="similarity">
    <text evidence="9">Belongs to the G-protein coupled receptor 1 family.</text>
</comment>
<keyword evidence="6 10" id="KW-0472">Membrane</keyword>
<dbReference type="GO" id="GO:0004930">
    <property type="term" value="F:G protein-coupled receptor activity"/>
    <property type="evidence" value="ECO:0007669"/>
    <property type="project" value="UniProtKB-KW"/>
</dbReference>
<keyword evidence="4 10" id="KW-1133">Transmembrane helix</keyword>
<keyword evidence="2" id="KW-1003">Cell membrane</keyword>
<dbReference type="PANTHER" id="PTHR11334">
    <property type="entry name" value="MAS-RELATED G-PROTEIN COUPLED RECEPTOR"/>
    <property type="match status" value="1"/>
</dbReference>